<evidence type="ECO:0008006" key="4">
    <source>
        <dbReference type="Google" id="ProtNLM"/>
    </source>
</evidence>
<evidence type="ECO:0000313" key="3">
    <source>
        <dbReference type="Proteomes" id="UP000017836"/>
    </source>
</evidence>
<dbReference type="InterPro" id="IPR036291">
    <property type="entry name" value="NAD(P)-bd_dom_sf"/>
</dbReference>
<dbReference type="OrthoDB" id="47007at2759"/>
<dbReference type="eggNOG" id="KOG0725">
    <property type="taxonomic scope" value="Eukaryota"/>
</dbReference>
<dbReference type="EMBL" id="KI392687">
    <property type="protein sequence ID" value="ERN11603.1"/>
    <property type="molecule type" value="Genomic_DNA"/>
</dbReference>
<sequence length="289" mass="30961">MAMKDISPVDLPENPRYINGKVIMVTGASSGLGREFCLSLAKSGCKILACARRTELLRSLCEEINSLNVSFGEFSGQNSGEAVSVKVDVSQNGKAIDEAVQLAWNIYGRIDALINNAGIRGHVASPLDLDEEEWNSVMATNLRGTWLVARSVCRRMCDANQKGSVINISSIGGLPRGLLPGGIAYAISKAGVDVMTKVMALELGKYNIRVNSIAPGLFKSDITARLVQKDWIDKVAERIIPLRTHGTIDPALTSLLDHLIDDSSGFVTGNVFIVDCGATLPGVPLYSSL</sequence>
<dbReference type="InterPro" id="IPR002347">
    <property type="entry name" value="SDR_fam"/>
</dbReference>
<dbReference type="STRING" id="13333.W1PU62"/>
<dbReference type="PRINTS" id="PR00080">
    <property type="entry name" value="SDRFAMILY"/>
</dbReference>
<dbReference type="Gramene" id="ERN11603">
    <property type="protein sequence ID" value="ERN11603"/>
    <property type="gene ID" value="AMTR_s00022p00187970"/>
</dbReference>
<protein>
    <recommendedName>
        <fullName evidence="4">3-oxoacyl-[acyl-carrier-protein] reductase</fullName>
    </recommendedName>
</protein>
<reference evidence="3" key="1">
    <citation type="journal article" date="2013" name="Science">
        <title>The Amborella genome and the evolution of flowering plants.</title>
        <authorList>
            <consortium name="Amborella Genome Project"/>
        </authorList>
    </citation>
    <scope>NUCLEOTIDE SEQUENCE [LARGE SCALE GENOMIC DNA]</scope>
</reference>
<dbReference type="Proteomes" id="UP000017836">
    <property type="component" value="Unassembled WGS sequence"/>
</dbReference>
<dbReference type="AlphaFoldDB" id="W1PU62"/>
<dbReference type="PRINTS" id="PR00081">
    <property type="entry name" value="GDHRDH"/>
</dbReference>
<dbReference type="KEGG" id="atr:18439802"/>
<dbReference type="PANTHER" id="PTHR44375">
    <property type="entry name" value="BETA-KETOACYL-ACP REDUCTASE-LIKE PROTEIN-RELATED"/>
    <property type="match status" value="1"/>
</dbReference>
<evidence type="ECO:0000256" key="1">
    <source>
        <dbReference type="RuleBase" id="RU000363"/>
    </source>
</evidence>
<dbReference type="HOGENOM" id="CLU_010194_1_1_1"/>
<dbReference type="SUPFAM" id="SSF51735">
    <property type="entry name" value="NAD(P)-binding Rossmann-fold domains"/>
    <property type="match status" value="1"/>
</dbReference>
<dbReference type="Gene3D" id="3.40.50.720">
    <property type="entry name" value="NAD(P)-binding Rossmann-like Domain"/>
    <property type="match status" value="1"/>
</dbReference>
<dbReference type="Pfam" id="PF00106">
    <property type="entry name" value="adh_short"/>
    <property type="match status" value="1"/>
</dbReference>
<organism evidence="2 3">
    <name type="scientific">Amborella trichopoda</name>
    <dbReference type="NCBI Taxonomy" id="13333"/>
    <lineage>
        <taxon>Eukaryota</taxon>
        <taxon>Viridiplantae</taxon>
        <taxon>Streptophyta</taxon>
        <taxon>Embryophyta</taxon>
        <taxon>Tracheophyta</taxon>
        <taxon>Spermatophyta</taxon>
        <taxon>Magnoliopsida</taxon>
        <taxon>Amborellales</taxon>
        <taxon>Amborellaceae</taxon>
        <taxon>Amborella</taxon>
    </lineage>
</organism>
<dbReference type="CDD" id="cd05233">
    <property type="entry name" value="SDR_c"/>
    <property type="match status" value="1"/>
</dbReference>
<keyword evidence="3" id="KW-1185">Reference proteome</keyword>
<proteinExistence type="inferred from homology"/>
<comment type="similarity">
    <text evidence="1">Belongs to the short-chain dehydrogenases/reductases (SDR) family.</text>
</comment>
<name>W1PU62_AMBTC</name>
<dbReference type="PANTHER" id="PTHR44375:SF2">
    <property type="entry name" value="BETA-KETOACYL-ACP REDUCTASE-LIKE PROTEIN-RELATED"/>
    <property type="match status" value="1"/>
</dbReference>
<dbReference type="OMA" id="KMMAVEM"/>
<accession>W1PU62</accession>
<dbReference type="FunFam" id="3.40.50.720:FF:000084">
    <property type="entry name" value="Short-chain dehydrogenase reductase"/>
    <property type="match status" value="1"/>
</dbReference>
<evidence type="ECO:0000313" key="2">
    <source>
        <dbReference type="EMBL" id="ERN11603.1"/>
    </source>
</evidence>
<gene>
    <name evidence="2" type="ORF">AMTR_s00022p00187970</name>
</gene>